<dbReference type="RefSeq" id="WP_169552500.1">
    <property type="nucleotide sequence ID" value="NZ_CP051677.1"/>
</dbReference>
<evidence type="ECO:0000313" key="1">
    <source>
        <dbReference type="EMBL" id="QJD80541.1"/>
    </source>
</evidence>
<accession>A0A7L5DSW8</accession>
<evidence type="ECO:0000313" key="2">
    <source>
        <dbReference type="Proteomes" id="UP000501128"/>
    </source>
</evidence>
<dbReference type="EMBL" id="CP051677">
    <property type="protein sequence ID" value="QJD80541.1"/>
    <property type="molecule type" value="Genomic_DNA"/>
</dbReference>
<sequence>MKMHFHQFAPALVVFAIAGCQSKEPATESCQPPQTLIAQAPCESGYPGVLLIASDFESESSPFLFEVFPQEDTLSNNLSVRAYKNGADTRERFLVDAAVLKNAPKFIAQVSLNCQGKERKSAYFAFVKRTTSNPGCYVWAQQRL</sequence>
<dbReference type="PROSITE" id="PS51257">
    <property type="entry name" value="PROKAR_LIPOPROTEIN"/>
    <property type="match status" value="1"/>
</dbReference>
<evidence type="ECO:0008006" key="3">
    <source>
        <dbReference type="Google" id="ProtNLM"/>
    </source>
</evidence>
<reference evidence="1 2" key="1">
    <citation type="submission" date="2020-04" db="EMBL/GenBank/DDBJ databases">
        <title>Genome sequencing of novel species.</title>
        <authorList>
            <person name="Heo J."/>
            <person name="Kim S.-J."/>
            <person name="Kim J.-S."/>
            <person name="Hong S.-B."/>
            <person name="Kwon S.-W."/>
        </authorList>
    </citation>
    <scope>NUCLEOTIDE SEQUENCE [LARGE SCALE GENOMIC DNA]</scope>
    <source>
        <strain evidence="1 2">CJU-R4</strain>
    </source>
</reference>
<dbReference type="AlphaFoldDB" id="A0A7L5DSW8"/>
<protein>
    <recommendedName>
        <fullName evidence="3">Lipoprotein</fullName>
    </recommendedName>
</protein>
<proteinExistence type="predicted"/>
<keyword evidence="2" id="KW-1185">Reference proteome</keyword>
<gene>
    <name evidence="1" type="ORF">HH216_20565</name>
</gene>
<name>A0A7L5DSW8_9BACT</name>
<organism evidence="1 2">
    <name type="scientific">Spirosoma rhododendri</name>
    <dbReference type="NCBI Taxonomy" id="2728024"/>
    <lineage>
        <taxon>Bacteria</taxon>
        <taxon>Pseudomonadati</taxon>
        <taxon>Bacteroidota</taxon>
        <taxon>Cytophagia</taxon>
        <taxon>Cytophagales</taxon>
        <taxon>Cytophagaceae</taxon>
        <taxon>Spirosoma</taxon>
    </lineage>
</organism>
<dbReference type="Proteomes" id="UP000501128">
    <property type="component" value="Chromosome"/>
</dbReference>
<dbReference type="KEGG" id="srho:HH216_20565"/>